<dbReference type="STRING" id="993689.GCA_002077135_01036"/>
<keyword evidence="3" id="KW-1185">Reference proteome</keyword>
<keyword evidence="1" id="KW-0472">Membrane</keyword>
<dbReference type="RefSeq" id="WP_081126375.1">
    <property type="nucleotide sequence ID" value="NZ_LDOS01000001.1"/>
</dbReference>
<comment type="caution">
    <text evidence="2">The sequence shown here is derived from an EMBL/GenBank/DDBJ whole genome shotgun (WGS) entry which is preliminary data.</text>
</comment>
<dbReference type="EMBL" id="MWQO01000023">
    <property type="protein sequence ID" value="THD10644.1"/>
    <property type="molecule type" value="Genomic_DNA"/>
</dbReference>
<feature type="transmembrane region" description="Helical" evidence="1">
    <location>
        <begin position="140"/>
        <end position="164"/>
    </location>
</feature>
<feature type="transmembrane region" description="Helical" evidence="1">
    <location>
        <begin position="44"/>
        <end position="65"/>
    </location>
</feature>
<feature type="transmembrane region" description="Helical" evidence="1">
    <location>
        <begin position="99"/>
        <end position="120"/>
    </location>
</feature>
<feature type="transmembrane region" description="Helical" evidence="1">
    <location>
        <begin position="12"/>
        <end position="32"/>
    </location>
</feature>
<evidence type="ECO:0000313" key="3">
    <source>
        <dbReference type="Proteomes" id="UP000307749"/>
    </source>
</evidence>
<evidence type="ECO:0000256" key="1">
    <source>
        <dbReference type="SAM" id="Phobius"/>
    </source>
</evidence>
<reference evidence="2 3" key="1">
    <citation type="submission" date="2017-02" db="EMBL/GenBank/DDBJ databases">
        <title>Whole genome sequencing of Metallibacterium scheffleri DSM 24874 (T).</title>
        <authorList>
            <person name="Kumar S."/>
            <person name="Patil P."/>
            <person name="Patil P.B."/>
        </authorList>
    </citation>
    <scope>NUCLEOTIDE SEQUENCE [LARGE SCALE GENOMIC DNA]</scope>
    <source>
        <strain evidence="2 3">DSM 24874</strain>
    </source>
</reference>
<evidence type="ECO:0000313" key="2">
    <source>
        <dbReference type="EMBL" id="THD10644.1"/>
    </source>
</evidence>
<dbReference type="AlphaFoldDB" id="A0A4S3KR72"/>
<accession>A0A4S3KR72</accession>
<keyword evidence="1" id="KW-1133">Transmembrane helix</keyword>
<proteinExistence type="predicted"/>
<sequence>MIRIITALALRLLAMYVLATLALSLTVFLLQTRFEWGALRGDNWTYLGGVLVVFVLVAGIGALLWRLGTRALRTADRHDGGMVPAAPSRTDLLTLQRTLFALLGLYFAVHGLLGLLRDLVLHLDRNVPWVADFASMPLAWLLQLVELLIGLAIVVAAVGPRAVLRCWSRRHQA</sequence>
<dbReference type="Proteomes" id="UP000307749">
    <property type="component" value="Unassembled WGS sequence"/>
</dbReference>
<protein>
    <submittedName>
        <fullName evidence="2">Uncharacterized protein</fullName>
    </submittedName>
</protein>
<keyword evidence="1" id="KW-0812">Transmembrane</keyword>
<organism evidence="2 3">
    <name type="scientific">Metallibacterium scheffleri</name>
    <dbReference type="NCBI Taxonomy" id="993689"/>
    <lineage>
        <taxon>Bacteria</taxon>
        <taxon>Pseudomonadati</taxon>
        <taxon>Pseudomonadota</taxon>
        <taxon>Gammaproteobacteria</taxon>
        <taxon>Lysobacterales</taxon>
        <taxon>Rhodanobacteraceae</taxon>
        <taxon>Metallibacterium</taxon>
    </lineage>
</organism>
<name>A0A4S3KR72_9GAMM</name>
<gene>
    <name evidence="2" type="ORF">B1806_07225</name>
</gene>